<proteinExistence type="predicted"/>
<gene>
    <name evidence="1" type="ORF">WMW72_21405</name>
</gene>
<sequence>MSTIINRILKQIGDPELLDKLLSLSKADLNSLLLELFEKQTEKLTPADVLKTFQSNRFSTQSEVNPAKFHALETQLLAAAKEMDIETVLLSPSAPLGSCSAFGCVDQYNVVSALRGTETLSDPSNMLAIIMADKLKRRIENNTPPLHYATTARVIRAQAFSGKGFSAHFGLFCLVSSGKDSGSYICEKELWIKHLLFYKELLHEHYNAKLSIVLRKRGGYTDGDCFFTRMTELVKITLPDTQLTLDYDTEDNKYYQGINFKIYMETDDEKIEIGDGGIVDWMNQMLGSKKERCLISGIGLDRLLMLGV</sequence>
<evidence type="ECO:0000313" key="1">
    <source>
        <dbReference type="EMBL" id="MEK8130469.1"/>
    </source>
</evidence>
<dbReference type="EMBL" id="JBBPCC010000015">
    <property type="protein sequence ID" value="MEK8130469.1"/>
    <property type="molecule type" value="Genomic_DNA"/>
</dbReference>
<dbReference type="Proteomes" id="UP001469365">
    <property type="component" value="Unassembled WGS sequence"/>
</dbReference>
<dbReference type="RefSeq" id="WP_341417610.1">
    <property type="nucleotide sequence ID" value="NZ_JBBPCC010000015.1"/>
</dbReference>
<accession>A0ABU9DP03</accession>
<organism evidence="1 2">
    <name type="scientific">Paenibacillus filicis</name>
    <dbReference type="NCBI Taxonomy" id="669464"/>
    <lineage>
        <taxon>Bacteria</taxon>
        <taxon>Bacillati</taxon>
        <taxon>Bacillota</taxon>
        <taxon>Bacilli</taxon>
        <taxon>Bacillales</taxon>
        <taxon>Paenibacillaceae</taxon>
        <taxon>Paenibacillus</taxon>
    </lineage>
</organism>
<name>A0ABU9DP03_9BACL</name>
<reference evidence="1 2" key="1">
    <citation type="submission" date="2024-04" db="EMBL/GenBank/DDBJ databases">
        <title>draft genome sequnece of Paenibacillus filicis.</title>
        <authorList>
            <person name="Kim D.-U."/>
        </authorList>
    </citation>
    <scope>NUCLEOTIDE SEQUENCE [LARGE SCALE GENOMIC DNA]</scope>
    <source>
        <strain evidence="1 2">KACC14197</strain>
    </source>
</reference>
<evidence type="ECO:0000313" key="2">
    <source>
        <dbReference type="Proteomes" id="UP001469365"/>
    </source>
</evidence>
<comment type="caution">
    <text evidence="1">The sequence shown here is derived from an EMBL/GenBank/DDBJ whole genome shotgun (WGS) entry which is preliminary data.</text>
</comment>
<keyword evidence="2" id="KW-1185">Reference proteome</keyword>
<protein>
    <submittedName>
        <fullName evidence="1">Uncharacterized protein</fullName>
    </submittedName>
</protein>